<dbReference type="EMBL" id="FWXV01000008">
    <property type="protein sequence ID" value="SMD22821.1"/>
    <property type="molecule type" value="Genomic_DNA"/>
</dbReference>
<dbReference type="AlphaFoldDB" id="A0A1Y5Y2Y8"/>
<protein>
    <submittedName>
        <fullName evidence="2">Uncharacterized protein</fullName>
    </submittedName>
</protein>
<feature type="transmembrane region" description="Helical" evidence="1">
    <location>
        <begin position="20"/>
        <end position="39"/>
    </location>
</feature>
<evidence type="ECO:0000313" key="3">
    <source>
        <dbReference type="Proteomes" id="UP000192674"/>
    </source>
</evidence>
<dbReference type="Proteomes" id="UP000192674">
    <property type="component" value="Unassembled WGS sequence"/>
</dbReference>
<proteinExistence type="predicted"/>
<accession>A0A1Y5Y2Y8</accession>
<evidence type="ECO:0000256" key="1">
    <source>
        <dbReference type="SAM" id="Phobius"/>
    </source>
</evidence>
<organism evidence="2 3">
    <name type="scientific">Kibdelosporangium aridum</name>
    <dbReference type="NCBI Taxonomy" id="2030"/>
    <lineage>
        <taxon>Bacteria</taxon>
        <taxon>Bacillati</taxon>
        <taxon>Actinomycetota</taxon>
        <taxon>Actinomycetes</taxon>
        <taxon>Pseudonocardiales</taxon>
        <taxon>Pseudonocardiaceae</taxon>
        <taxon>Kibdelosporangium</taxon>
    </lineage>
</organism>
<sequence>MSAATIRGLMSWSVSGGVALYSWQAGCVVAALSLGVDVVRLVAEWRRDRVVLDLVERAPCGTVVNIYPAELLQVWVGSVERQVRDAPPDQ</sequence>
<keyword evidence="1" id="KW-0472">Membrane</keyword>
<keyword evidence="1" id="KW-1133">Transmembrane helix</keyword>
<keyword evidence="3" id="KW-1185">Reference proteome</keyword>
<gene>
    <name evidence="2" type="ORF">SAMN05661093_07623</name>
</gene>
<name>A0A1Y5Y2Y8_KIBAR</name>
<evidence type="ECO:0000313" key="2">
    <source>
        <dbReference type="EMBL" id="SMD22821.1"/>
    </source>
</evidence>
<keyword evidence="1" id="KW-0812">Transmembrane</keyword>
<reference evidence="2 3" key="1">
    <citation type="submission" date="2017-04" db="EMBL/GenBank/DDBJ databases">
        <authorList>
            <person name="Afonso C.L."/>
            <person name="Miller P.J."/>
            <person name="Scott M.A."/>
            <person name="Spackman E."/>
            <person name="Goraichik I."/>
            <person name="Dimitrov K.M."/>
            <person name="Suarez D.L."/>
            <person name="Swayne D.E."/>
        </authorList>
    </citation>
    <scope>NUCLEOTIDE SEQUENCE [LARGE SCALE GENOMIC DNA]</scope>
    <source>
        <strain evidence="2 3">DSM 43828</strain>
    </source>
</reference>